<dbReference type="PANTHER" id="PTHR40254">
    <property type="entry name" value="BLR0577 PROTEIN"/>
    <property type="match status" value="1"/>
</dbReference>
<proteinExistence type="predicted"/>
<sequence length="465" mass="49617">MDIAIIGGGAAATALLDALAAWPPGTGTVTVFEPSRHLWRGRPYAPDLESVLVNAPPAIMSIRSGDRDHYGAWLGTRGAAHMDERFGKPLVPRALYGEYLEQTAEKALARLRECGWRVSVVSRRVVGVTRARSLTVHTDDGREHPADQVVLCVGGGRPHDHYGLKDAPGFVGDPYPLARTLTTIPPEADVAVIGSGLTAVDVAVSLAARGHTGRISMVSRTGMLPYVWQRPLDHRPRHVTADHVKALPDVTLDALVELLRTELAEAGEDFDELIADIRTAPSEDPVHRLRRQIALIDAPEIGRRVLQETAHSVGPIAWRRLNERDKDRLRAGFRVATGLASPMVPVNAVRLLELLDSGQLDIVRGVTGIEHADNRFRVHARDTARSAARVVNAVNPPPHALPQDASALVGSLVEGGMAARHPAGGVVASDPRVHIVGDLAGDGSFITSGIPGVAAQAAAAAHRIA</sequence>
<dbReference type="Proteomes" id="UP000432015">
    <property type="component" value="Unassembled WGS sequence"/>
</dbReference>
<dbReference type="SUPFAM" id="SSF51905">
    <property type="entry name" value="FAD/NAD(P)-binding domain"/>
    <property type="match status" value="2"/>
</dbReference>
<dbReference type="AlphaFoldDB" id="A0A7K1L1U7"/>
<keyword evidence="2" id="KW-0503">Monooxygenase</keyword>
<dbReference type="PANTHER" id="PTHR40254:SF1">
    <property type="entry name" value="BLR0577 PROTEIN"/>
    <property type="match status" value="1"/>
</dbReference>
<gene>
    <name evidence="2" type="ORF">GNZ18_17690</name>
</gene>
<organism evidence="2 3">
    <name type="scientific">Actinomadura litoris</name>
    <dbReference type="NCBI Taxonomy" id="2678616"/>
    <lineage>
        <taxon>Bacteria</taxon>
        <taxon>Bacillati</taxon>
        <taxon>Actinomycetota</taxon>
        <taxon>Actinomycetes</taxon>
        <taxon>Streptosporangiales</taxon>
        <taxon>Thermomonosporaceae</taxon>
        <taxon>Actinomadura</taxon>
    </lineage>
</organism>
<keyword evidence="2" id="KW-0560">Oxidoreductase</keyword>
<evidence type="ECO:0000313" key="3">
    <source>
        <dbReference type="Proteomes" id="UP000432015"/>
    </source>
</evidence>
<accession>A0A7K1L1U7</accession>
<dbReference type="InterPro" id="IPR036188">
    <property type="entry name" value="FAD/NAD-bd_sf"/>
</dbReference>
<reference evidence="2 3" key="1">
    <citation type="submission" date="2019-11" db="EMBL/GenBank/DDBJ databases">
        <authorList>
            <person name="Cao P."/>
        </authorList>
    </citation>
    <scope>NUCLEOTIDE SEQUENCE [LARGE SCALE GENOMIC DNA]</scope>
    <source>
        <strain evidence="2 3">NEAU-AAG5</strain>
    </source>
</reference>
<dbReference type="Pfam" id="PF13454">
    <property type="entry name" value="NAD_binding_9"/>
    <property type="match status" value="1"/>
</dbReference>
<keyword evidence="3" id="KW-1185">Reference proteome</keyword>
<feature type="domain" description="FAD-dependent urate hydroxylase HpyO/Asp monooxygenase CreE-like FAD/NAD(P)-binding" evidence="1">
    <location>
        <begin position="4"/>
        <end position="154"/>
    </location>
</feature>
<protein>
    <submittedName>
        <fullName evidence="2">SidA/IucD/PvdA family monooxygenase</fullName>
    </submittedName>
</protein>
<name>A0A7K1L1U7_9ACTN</name>
<evidence type="ECO:0000259" key="1">
    <source>
        <dbReference type="Pfam" id="PF13454"/>
    </source>
</evidence>
<dbReference type="GO" id="GO:0004497">
    <property type="term" value="F:monooxygenase activity"/>
    <property type="evidence" value="ECO:0007669"/>
    <property type="project" value="UniProtKB-KW"/>
</dbReference>
<dbReference type="InterPro" id="IPR038732">
    <property type="entry name" value="HpyO/CreE_NAD-binding"/>
</dbReference>
<dbReference type="RefSeq" id="WP_156217516.1">
    <property type="nucleotide sequence ID" value="NZ_WOFH01000005.1"/>
</dbReference>
<evidence type="ECO:0000313" key="2">
    <source>
        <dbReference type="EMBL" id="MUN38424.1"/>
    </source>
</evidence>
<dbReference type="InterPro" id="IPR052189">
    <property type="entry name" value="L-asp_N-monooxygenase_NS-form"/>
</dbReference>
<dbReference type="EMBL" id="WOFH01000005">
    <property type="protein sequence ID" value="MUN38424.1"/>
    <property type="molecule type" value="Genomic_DNA"/>
</dbReference>
<comment type="caution">
    <text evidence="2">The sequence shown here is derived from an EMBL/GenBank/DDBJ whole genome shotgun (WGS) entry which is preliminary data.</text>
</comment>
<dbReference type="Gene3D" id="3.50.50.60">
    <property type="entry name" value="FAD/NAD(P)-binding domain"/>
    <property type="match status" value="1"/>
</dbReference>